<dbReference type="PROSITE" id="PS00365">
    <property type="entry name" value="NIR_SIR"/>
    <property type="match status" value="1"/>
</dbReference>
<feature type="domain" description="Nitrite/sulphite reductase 4Fe-4S" evidence="7">
    <location>
        <begin position="122"/>
        <end position="276"/>
    </location>
</feature>
<dbReference type="AlphaFoldDB" id="A0A1G9IV56"/>
<dbReference type="InterPro" id="IPR006066">
    <property type="entry name" value="NO2/SO3_Rdtase_FeS/sirohaem_BS"/>
</dbReference>
<dbReference type="OrthoDB" id="9803707at2"/>
<keyword evidence="1" id="KW-0004">4Fe-4S</keyword>
<proteinExistence type="predicted"/>
<dbReference type="Gene3D" id="3.90.480.10">
    <property type="entry name" value="Sulfite Reductase Hemoprotein,Domain 2"/>
    <property type="match status" value="1"/>
</dbReference>
<dbReference type="InterPro" id="IPR006067">
    <property type="entry name" value="NO2/SO3_Rdtase_4Fe4S_dom"/>
</dbReference>
<feature type="domain" description="Nitrite/Sulfite reductase ferredoxin-like" evidence="8">
    <location>
        <begin position="324"/>
        <end position="389"/>
    </location>
</feature>
<dbReference type="Pfam" id="PF01077">
    <property type="entry name" value="NIR_SIR"/>
    <property type="match status" value="2"/>
</dbReference>
<dbReference type="EMBL" id="FNGS01000001">
    <property type="protein sequence ID" value="SDL28704.1"/>
    <property type="molecule type" value="Genomic_DNA"/>
</dbReference>
<keyword evidence="3" id="KW-0479">Metal-binding</keyword>
<dbReference type="Gene3D" id="1.20.120.330">
    <property type="entry name" value="Nucleotidyltransferases domain 2"/>
    <property type="match status" value="1"/>
</dbReference>
<dbReference type="PANTHER" id="PTHR32439:SF9">
    <property type="entry name" value="BLR3264 PROTEIN"/>
    <property type="match status" value="1"/>
</dbReference>
<keyword evidence="5" id="KW-0408">Iron</keyword>
<dbReference type="InterPro" id="IPR036136">
    <property type="entry name" value="Nit/Sulf_reduc_fer-like_dom_sf"/>
</dbReference>
<keyword evidence="10" id="KW-1185">Reference proteome</keyword>
<dbReference type="InterPro" id="IPR005117">
    <property type="entry name" value="NiRdtase/SiRdtase_haem-b_fer"/>
</dbReference>
<evidence type="ECO:0000259" key="8">
    <source>
        <dbReference type="Pfam" id="PF03460"/>
    </source>
</evidence>
<feature type="domain" description="Nitrite/sulphite reductase 4Fe-4S" evidence="7">
    <location>
        <begin position="398"/>
        <end position="536"/>
    </location>
</feature>
<evidence type="ECO:0000313" key="10">
    <source>
        <dbReference type="Proteomes" id="UP000198901"/>
    </source>
</evidence>
<evidence type="ECO:0000256" key="2">
    <source>
        <dbReference type="ARBA" id="ARBA00022617"/>
    </source>
</evidence>
<evidence type="ECO:0000256" key="1">
    <source>
        <dbReference type="ARBA" id="ARBA00022485"/>
    </source>
</evidence>
<dbReference type="PRINTS" id="PR00397">
    <property type="entry name" value="SIROHAEM"/>
</dbReference>
<dbReference type="InterPro" id="IPR045854">
    <property type="entry name" value="NO2/SO3_Rdtase_4Fe4S_sf"/>
</dbReference>
<sequence length="701" mass="78411">MELQLSDRVDPAARHDILELRQVISAYRKGDLDNERFRAFRLTRGIYGQRQDGVHMIRVKLPFGRLTPEQLIRIADCADAYGHGNLHLTTRQDIQLHYVKLEDTPQLWADLEDAGITLREACGNTIRNMTGSAIAGIDPDEPFDVSPYVHAMFSYFLRNPICQDLGRKFKIAFSSSEKDTAFTFIHDLGFIPKIRTGTNGSQLGFRVLLGGGLGAQPFAATPVLDFLEEDQVIPFTEACIRIFDRYGERTRRHKARLKYLIQELGIDSFLALVESERLALGRSSFPVNRPEAEPVVPPEVDAYTGMDVPAGSLFEVWRSTNVFAQKQAGYFAVQLRISNGDLPAATARHLAQVIRTFAADDVRVTVNQGLLLKFVPAHALFPLFRALEDLALARPGFDTLHDVTACPGTDTCNLGIASSMGLARELERMLTEEYPQMITEKQLKIKISGCMNACGHHTIADIGFHGMSIRQGKLVLPGMQVLLGGAILGNGDGILAEKVIKLPSKRTPQALRVLLDDFRTHSQNQEPFHAYFARQGKAYFYTLLKPLAELEVLSQDFLLDWGEDTQYATLVGVGECAGALVDQVAIVLDETRVKLEKAREAFDRQDWVNAIYYGYSGMIHAAKAHLLTRDLPANTHHLIILHFDRLVFPEQPELGDFRNRIMQINQHAPSETFAARYLAEAEAFFERIAALRDSELADTAY</sequence>
<dbReference type="GO" id="GO:0020037">
    <property type="term" value="F:heme binding"/>
    <property type="evidence" value="ECO:0007669"/>
    <property type="project" value="InterPro"/>
</dbReference>
<dbReference type="GO" id="GO:0046872">
    <property type="term" value="F:metal ion binding"/>
    <property type="evidence" value="ECO:0007669"/>
    <property type="project" value="UniProtKB-KW"/>
</dbReference>
<dbReference type="SUPFAM" id="SSF56014">
    <property type="entry name" value="Nitrite and sulphite reductase 4Fe-4S domain-like"/>
    <property type="match status" value="2"/>
</dbReference>
<gene>
    <name evidence="9" type="ORF">SAMN04488090_0623</name>
</gene>
<dbReference type="GO" id="GO:0016491">
    <property type="term" value="F:oxidoreductase activity"/>
    <property type="evidence" value="ECO:0007669"/>
    <property type="project" value="UniProtKB-KW"/>
</dbReference>
<keyword evidence="2" id="KW-0349">Heme</keyword>
<reference evidence="9 10" key="1">
    <citation type="submission" date="2016-10" db="EMBL/GenBank/DDBJ databases">
        <authorList>
            <person name="de Groot N.N."/>
        </authorList>
    </citation>
    <scope>NUCLEOTIDE SEQUENCE [LARGE SCALE GENOMIC DNA]</scope>
    <source>
        <strain evidence="9 10">DSM 21668</strain>
    </source>
</reference>
<organism evidence="9 10">
    <name type="scientific">Siphonobacter aquaeclarae</name>
    <dbReference type="NCBI Taxonomy" id="563176"/>
    <lineage>
        <taxon>Bacteria</taxon>
        <taxon>Pseudomonadati</taxon>
        <taxon>Bacteroidota</taxon>
        <taxon>Cytophagia</taxon>
        <taxon>Cytophagales</taxon>
        <taxon>Cytophagaceae</taxon>
        <taxon>Siphonobacter</taxon>
    </lineage>
</organism>
<dbReference type="InterPro" id="IPR051329">
    <property type="entry name" value="NIR_SIR_4Fe-4S"/>
</dbReference>
<keyword evidence="4" id="KW-0560">Oxidoreductase</keyword>
<evidence type="ECO:0000256" key="5">
    <source>
        <dbReference type="ARBA" id="ARBA00023004"/>
    </source>
</evidence>
<protein>
    <submittedName>
        <fullName evidence="9">Sulfite reductase (Ferredoxin)</fullName>
    </submittedName>
</protein>
<dbReference type="SUPFAM" id="SSF55124">
    <property type="entry name" value="Nitrite/Sulfite reductase N-terminal domain-like"/>
    <property type="match status" value="2"/>
</dbReference>
<dbReference type="Proteomes" id="UP000198901">
    <property type="component" value="Unassembled WGS sequence"/>
</dbReference>
<evidence type="ECO:0000256" key="6">
    <source>
        <dbReference type="ARBA" id="ARBA00023014"/>
    </source>
</evidence>
<evidence type="ECO:0000256" key="3">
    <source>
        <dbReference type="ARBA" id="ARBA00022723"/>
    </source>
</evidence>
<evidence type="ECO:0000259" key="7">
    <source>
        <dbReference type="Pfam" id="PF01077"/>
    </source>
</evidence>
<evidence type="ECO:0000313" key="9">
    <source>
        <dbReference type="EMBL" id="SDL28704.1"/>
    </source>
</evidence>
<evidence type="ECO:0000256" key="4">
    <source>
        <dbReference type="ARBA" id="ARBA00023002"/>
    </source>
</evidence>
<keyword evidence="6" id="KW-0411">Iron-sulfur</keyword>
<name>A0A1G9IV56_9BACT</name>
<dbReference type="Pfam" id="PF03460">
    <property type="entry name" value="NIR_SIR_ferr"/>
    <property type="match status" value="2"/>
</dbReference>
<dbReference type="Gene3D" id="3.30.413.10">
    <property type="entry name" value="Sulfite Reductase Hemoprotein, domain 1"/>
    <property type="match status" value="2"/>
</dbReference>
<dbReference type="GO" id="GO:0051539">
    <property type="term" value="F:4 iron, 4 sulfur cluster binding"/>
    <property type="evidence" value="ECO:0007669"/>
    <property type="project" value="UniProtKB-KW"/>
</dbReference>
<dbReference type="STRING" id="563176.SAMN04488090_0623"/>
<feature type="domain" description="Nitrite/Sulfite reductase ferredoxin-like" evidence="8">
    <location>
        <begin position="47"/>
        <end position="113"/>
    </location>
</feature>
<dbReference type="PANTHER" id="PTHR32439">
    <property type="entry name" value="FERREDOXIN--NITRITE REDUCTASE, CHLOROPLASTIC"/>
    <property type="match status" value="1"/>
</dbReference>
<accession>A0A1G9IV56</accession>
<dbReference type="RefSeq" id="WP_093197551.1">
    <property type="nucleotide sequence ID" value="NZ_FNGS01000001.1"/>
</dbReference>